<name>A0AAF3F0C4_9BILA</name>
<accession>A0AAF3F0C4</accession>
<reference evidence="2" key="1">
    <citation type="submission" date="2024-02" db="UniProtKB">
        <authorList>
            <consortium name="WormBaseParasite"/>
        </authorList>
    </citation>
    <scope>IDENTIFICATION</scope>
</reference>
<evidence type="ECO:0000313" key="1">
    <source>
        <dbReference type="Proteomes" id="UP000887575"/>
    </source>
</evidence>
<dbReference type="WBParaSite" id="MBELARI_LOCUS19873">
    <property type="protein sequence ID" value="MBELARI_LOCUS19873"/>
    <property type="gene ID" value="MBELARI_LOCUS19873"/>
</dbReference>
<dbReference type="Gene3D" id="3.40.50.720">
    <property type="entry name" value="NAD(P)-binding Rossmann-like Domain"/>
    <property type="match status" value="1"/>
</dbReference>
<protein>
    <submittedName>
        <fullName evidence="2">Precorrin-2 dehydrogenase</fullName>
    </submittedName>
</protein>
<evidence type="ECO:0000313" key="2">
    <source>
        <dbReference type="WBParaSite" id="MBELARI_LOCUS19873"/>
    </source>
</evidence>
<proteinExistence type="predicted"/>
<dbReference type="AlphaFoldDB" id="A0AAF3F0C4"/>
<organism evidence="1 2">
    <name type="scientific">Mesorhabditis belari</name>
    <dbReference type="NCBI Taxonomy" id="2138241"/>
    <lineage>
        <taxon>Eukaryota</taxon>
        <taxon>Metazoa</taxon>
        <taxon>Ecdysozoa</taxon>
        <taxon>Nematoda</taxon>
        <taxon>Chromadorea</taxon>
        <taxon>Rhabditida</taxon>
        <taxon>Rhabditina</taxon>
        <taxon>Rhabditomorpha</taxon>
        <taxon>Rhabditoidea</taxon>
        <taxon>Rhabditidae</taxon>
        <taxon>Mesorhabditinae</taxon>
        <taxon>Mesorhabditis</taxon>
    </lineage>
</organism>
<dbReference type="Proteomes" id="UP000887575">
    <property type="component" value="Unassembled WGS sequence"/>
</dbReference>
<sequence length="222" mass="25132">MSSKVSVIFGSGRCAEHMARILFSTGERVAIVNGKPEFEGRIREKMKSDIQTAMPFIFPDDLRNQQELFESRLSRLQFAQDFSSIEGEVELIVHADNSSQQEILKARSLFPKTPIASLASLNSQEADQYMVELKLFEPLESNKIIEIRSQPKTQKVVLQKIRELLNKAGILEVNAIEAEKVNALIKAWQKNAQPVECLENDMETLLSSYPTDASARRHTVMH</sequence>
<keyword evidence="1" id="KW-1185">Reference proteome</keyword>